<evidence type="ECO:0000313" key="4">
    <source>
        <dbReference type="Proteomes" id="UP000320643"/>
    </source>
</evidence>
<dbReference type="InterPro" id="IPR001789">
    <property type="entry name" value="Sig_transdc_resp-reg_receiver"/>
</dbReference>
<dbReference type="PANTHER" id="PTHR44520:SF2">
    <property type="entry name" value="RESPONSE REGULATOR RCP1"/>
    <property type="match status" value="1"/>
</dbReference>
<keyword evidence="4" id="KW-1185">Reference proteome</keyword>
<organism evidence="3 4">
    <name type="scientific">Flavobacterium zepuense</name>
    <dbReference type="NCBI Taxonomy" id="2593302"/>
    <lineage>
        <taxon>Bacteria</taxon>
        <taxon>Pseudomonadati</taxon>
        <taxon>Bacteroidota</taxon>
        <taxon>Flavobacteriia</taxon>
        <taxon>Flavobacteriales</taxon>
        <taxon>Flavobacteriaceae</taxon>
        <taxon>Flavobacterium</taxon>
    </lineage>
</organism>
<reference evidence="3 4" key="1">
    <citation type="submission" date="2019-07" db="EMBL/GenBank/DDBJ databases">
        <title>Flavobacterium sp. nov., isolated from glacier ice.</title>
        <authorList>
            <person name="Liu Q."/>
            <person name="Xin Y.-H."/>
        </authorList>
    </citation>
    <scope>NUCLEOTIDE SEQUENCE [LARGE SCALE GENOMIC DNA]</scope>
    <source>
        <strain evidence="3 4">ZT4R6</strain>
    </source>
</reference>
<sequence>MTPISCIMLIDDNKIDNFFHERVIRKNNAAEIIITKESAIEALAYLKQGNEVIQPNLIILDINMPGMNGWEFLAEYKKIDLDIKNIMVVVMLSVSEDPTNEALALTKGIWATFKSKPVTKEMLEGLDVLYTNHLVQDTEAINSQNIQRHQ</sequence>
<protein>
    <submittedName>
        <fullName evidence="3">Response regulator</fullName>
    </submittedName>
</protein>
<dbReference type="GO" id="GO:0000160">
    <property type="term" value="P:phosphorelay signal transduction system"/>
    <property type="evidence" value="ECO:0007669"/>
    <property type="project" value="InterPro"/>
</dbReference>
<dbReference type="RefSeq" id="WP_143373579.1">
    <property type="nucleotide sequence ID" value="NZ_VJVZ01000007.1"/>
</dbReference>
<dbReference type="AlphaFoldDB" id="A0A552V024"/>
<dbReference type="SUPFAM" id="SSF52172">
    <property type="entry name" value="CheY-like"/>
    <property type="match status" value="1"/>
</dbReference>
<comment type="caution">
    <text evidence="3">The sequence shown here is derived from an EMBL/GenBank/DDBJ whole genome shotgun (WGS) entry which is preliminary data.</text>
</comment>
<evidence type="ECO:0000256" key="1">
    <source>
        <dbReference type="PROSITE-ProRule" id="PRU00169"/>
    </source>
</evidence>
<feature type="domain" description="Response regulatory" evidence="2">
    <location>
        <begin position="6"/>
        <end position="131"/>
    </location>
</feature>
<feature type="modified residue" description="4-aspartylphosphate" evidence="1">
    <location>
        <position position="61"/>
    </location>
</feature>
<keyword evidence="1" id="KW-0597">Phosphoprotein</keyword>
<dbReference type="OrthoDB" id="673128at2"/>
<gene>
    <name evidence="3" type="ORF">FMM05_11755</name>
</gene>
<dbReference type="InterPro" id="IPR052893">
    <property type="entry name" value="TCS_response_regulator"/>
</dbReference>
<dbReference type="PROSITE" id="PS50110">
    <property type="entry name" value="RESPONSE_REGULATORY"/>
    <property type="match status" value="1"/>
</dbReference>
<proteinExistence type="predicted"/>
<evidence type="ECO:0000313" key="3">
    <source>
        <dbReference type="EMBL" id="TRW23831.1"/>
    </source>
</evidence>
<dbReference type="InterPro" id="IPR011006">
    <property type="entry name" value="CheY-like_superfamily"/>
</dbReference>
<dbReference type="Pfam" id="PF00072">
    <property type="entry name" value="Response_reg"/>
    <property type="match status" value="1"/>
</dbReference>
<dbReference type="PANTHER" id="PTHR44520">
    <property type="entry name" value="RESPONSE REGULATOR RCP1-RELATED"/>
    <property type="match status" value="1"/>
</dbReference>
<dbReference type="SMART" id="SM00448">
    <property type="entry name" value="REC"/>
    <property type="match status" value="1"/>
</dbReference>
<evidence type="ECO:0000259" key="2">
    <source>
        <dbReference type="PROSITE" id="PS50110"/>
    </source>
</evidence>
<dbReference type="Proteomes" id="UP000320643">
    <property type="component" value="Unassembled WGS sequence"/>
</dbReference>
<name>A0A552V024_9FLAO</name>
<dbReference type="Gene3D" id="3.40.50.2300">
    <property type="match status" value="1"/>
</dbReference>
<accession>A0A552V024</accession>
<dbReference type="EMBL" id="VJVZ01000007">
    <property type="protein sequence ID" value="TRW23831.1"/>
    <property type="molecule type" value="Genomic_DNA"/>
</dbReference>